<evidence type="ECO:0000313" key="3">
    <source>
        <dbReference type="Proteomes" id="UP000032076"/>
    </source>
</evidence>
<dbReference type="Proteomes" id="UP000032076">
    <property type="component" value="Unassembled WGS sequence"/>
</dbReference>
<keyword evidence="1" id="KW-1133">Transmembrane helix</keyword>
<proteinExistence type="predicted"/>
<dbReference type="AlphaFoldDB" id="A0ABD4A3P7"/>
<keyword evidence="1" id="KW-0472">Membrane</keyword>
<keyword evidence="1" id="KW-0812">Transmembrane</keyword>
<reference evidence="2 3" key="1">
    <citation type="submission" date="2015-01" db="EMBL/GenBank/DDBJ databases">
        <title>Draft Genome Sequences of Four Bacillus thermoamylovorans Strains, Isolated From Food Products.</title>
        <authorList>
            <person name="Krawcyk A.O."/>
            <person name="Berendsen E.M."/>
            <person name="Eijlander R.T."/>
            <person name="de Jong A."/>
            <person name="Wells-Bennik M."/>
            <person name="Kuipers O.P."/>
        </authorList>
    </citation>
    <scope>NUCLEOTIDE SEQUENCE [LARGE SCALE GENOMIC DNA]</scope>
    <source>
        <strain evidence="2 3">B4167</strain>
    </source>
</reference>
<organism evidence="2 3">
    <name type="scientific">Caldibacillus thermoamylovorans</name>
    <dbReference type="NCBI Taxonomy" id="35841"/>
    <lineage>
        <taxon>Bacteria</taxon>
        <taxon>Bacillati</taxon>
        <taxon>Bacillota</taxon>
        <taxon>Bacilli</taxon>
        <taxon>Bacillales</taxon>
        <taxon>Bacillaceae</taxon>
        <taxon>Caldibacillus</taxon>
    </lineage>
</organism>
<name>A0ABD4A3P7_9BACI</name>
<feature type="transmembrane region" description="Helical" evidence="1">
    <location>
        <begin position="12"/>
        <end position="31"/>
    </location>
</feature>
<gene>
    <name evidence="2" type="ORF">B4167_3507</name>
</gene>
<evidence type="ECO:0000313" key="2">
    <source>
        <dbReference type="EMBL" id="KIO71663.1"/>
    </source>
</evidence>
<evidence type="ECO:0000256" key="1">
    <source>
        <dbReference type="SAM" id="Phobius"/>
    </source>
</evidence>
<dbReference type="EMBL" id="JXLU01000119">
    <property type="protein sequence ID" value="KIO71663.1"/>
    <property type="molecule type" value="Genomic_DNA"/>
</dbReference>
<comment type="caution">
    <text evidence="2">The sequence shown here is derived from an EMBL/GenBank/DDBJ whole genome shotgun (WGS) entry which is preliminary data.</text>
</comment>
<sequence>MCGQHHGNKPFYHLLAGFDIQKNIMIILLFLHKIYEFLY</sequence>
<accession>A0ABD4A3P7</accession>
<protein>
    <submittedName>
        <fullName evidence="2">Uncharacterized protein</fullName>
    </submittedName>
</protein>